<dbReference type="Gene3D" id="3.40.50.1110">
    <property type="entry name" value="SGNH hydrolase"/>
    <property type="match status" value="1"/>
</dbReference>
<dbReference type="Pfam" id="PF03629">
    <property type="entry name" value="SASA"/>
    <property type="match status" value="1"/>
</dbReference>
<dbReference type="InterPro" id="IPR036514">
    <property type="entry name" value="SGNH_hydro_sf"/>
</dbReference>
<dbReference type="RefSeq" id="WP_001477413.1">
    <property type="nucleotide sequence ID" value="NZ_NLSF01000046.1"/>
</dbReference>
<dbReference type="InterPro" id="IPR005181">
    <property type="entry name" value="SASA"/>
</dbReference>
<proteinExistence type="predicted"/>
<gene>
    <name evidence="4" type="ORF">GQM04_00365</name>
</gene>
<dbReference type="InterPro" id="IPR052940">
    <property type="entry name" value="Carb_Esterase_6"/>
</dbReference>
<name>A0A6L6ZKZ1_ECOLX</name>
<reference evidence="4 5" key="1">
    <citation type="submission" date="2019-12" db="EMBL/GenBank/DDBJ databases">
        <title>Enteriobacteria Tanzani isolates_10432.</title>
        <authorList>
            <person name="Subbiah M."/>
            <person name="Call D."/>
        </authorList>
    </citation>
    <scope>NUCLEOTIDE SEQUENCE [LARGE SCALE GENOMIC DNA]</scope>
    <source>
        <strain evidence="4 5">10432wF6</strain>
    </source>
</reference>
<keyword evidence="2" id="KW-0732">Signal</keyword>
<dbReference type="AlphaFoldDB" id="A0A6L6ZKZ1"/>
<organism evidence="4 5">
    <name type="scientific">Escherichia coli</name>
    <dbReference type="NCBI Taxonomy" id="562"/>
    <lineage>
        <taxon>Bacteria</taxon>
        <taxon>Pseudomonadati</taxon>
        <taxon>Pseudomonadota</taxon>
        <taxon>Gammaproteobacteria</taxon>
        <taxon>Enterobacterales</taxon>
        <taxon>Enterobacteriaceae</taxon>
        <taxon>Escherichia</taxon>
    </lineage>
</organism>
<evidence type="ECO:0000256" key="2">
    <source>
        <dbReference type="SAM" id="SignalP"/>
    </source>
</evidence>
<feature type="domain" description="Sialate O-acetylesterase" evidence="3">
    <location>
        <begin position="25"/>
        <end position="280"/>
    </location>
</feature>
<evidence type="ECO:0000313" key="4">
    <source>
        <dbReference type="EMBL" id="MWL44015.1"/>
    </source>
</evidence>
<evidence type="ECO:0000313" key="5">
    <source>
        <dbReference type="Proteomes" id="UP000487258"/>
    </source>
</evidence>
<accession>A0A6L6ZKZ1</accession>
<sequence>MFRFVFLVFMFLVNITTPSVAKTFTAFILTGQSNSLGAIKGNFASPQNMSPIPAMKFWHHNFGEYCTGTPSQSWGYVSPQYESQIVMGPEYGFSQEIQSYYSNPELIHHMGIIKASRDGGGNSNWIKGHGDAYAIVLSTVEDALRQLPAKGYDKVRIAGLLYLQGESDKGQEIALSSVRLLNFIKNIKSDISDIKIKGLDIDINNMIVLLGENASWHGIDKKFNGETTRDNLYKTAQQNKDIIWVSSRDLSKITTGDNMGVHYNGDAQLTLGKRFARAWINAYEM</sequence>
<evidence type="ECO:0000259" key="3">
    <source>
        <dbReference type="Pfam" id="PF03629"/>
    </source>
</evidence>
<evidence type="ECO:0000256" key="1">
    <source>
        <dbReference type="ARBA" id="ARBA00022801"/>
    </source>
</evidence>
<keyword evidence="1" id="KW-0378">Hydrolase</keyword>
<dbReference type="Proteomes" id="UP000487258">
    <property type="component" value="Unassembled WGS sequence"/>
</dbReference>
<dbReference type="PANTHER" id="PTHR31988:SF19">
    <property type="entry name" value="9-O-ACETYL-N-ACETYLNEURAMINIC ACID DEACETYLASE-RELATED"/>
    <property type="match status" value="1"/>
</dbReference>
<comment type="caution">
    <text evidence="4">The sequence shown here is derived from an EMBL/GenBank/DDBJ whole genome shotgun (WGS) entry which is preliminary data.</text>
</comment>
<dbReference type="EMBL" id="WTMY01000001">
    <property type="protein sequence ID" value="MWL44015.1"/>
    <property type="molecule type" value="Genomic_DNA"/>
</dbReference>
<dbReference type="SUPFAM" id="SSF52266">
    <property type="entry name" value="SGNH hydrolase"/>
    <property type="match status" value="1"/>
</dbReference>
<dbReference type="PANTHER" id="PTHR31988">
    <property type="entry name" value="ESTERASE, PUTATIVE (DUF303)-RELATED"/>
    <property type="match status" value="1"/>
</dbReference>
<feature type="chain" id="PRO_5026823288" description="Sialate O-acetylesterase domain-containing protein" evidence="2">
    <location>
        <begin position="22"/>
        <end position="285"/>
    </location>
</feature>
<dbReference type="GO" id="GO:0016788">
    <property type="term" value="F:hydrolase activity, acting on ester bonds"/>
    <property type="evidence" value="ECO:0007669"/>
    <property type="project" value="UniProtKB-ARBA"/>
</dbReference>
<feature type="signal peptide" evidence="2">
    <location>
        <begin position="1"/>
        <end position="21"/>
    </location>
</feature>
<protein>
    <recommendedName>
        <fullName evidence="3">Sialate O-acetylesterase domain-containing protein</fullName>
    </recommendedName>
</protein>